<dbReference type="Proteomes" id="UP001061361">
    <property type="component" value="Chromosome"/>
</dbReference>
<dbReference type="InterPro" id="IPR029044">
    <property type="entry name" value="Nucleotide-diphossugar_trans"/>
</dbReference>
<proteinExistence type="inferred from homology"/>
<dbReference type="GO" id="GO:0016779">
    <property type="term" value="F:nucleotidyltransferase activity"/>
    <property type="evidence" value="ECO:0007669"/>
    <property type="project" value="UniProtKB-KW"/>
</dbReference>
<evidence type="ECO:0000313" key="5">
    <source>
        <dbReference type="Proteomes" id="UP001061361"/>
    </source>
</evidence>
<dbReference type="Gene3D" id="2.160.10.10">
    <property type="entry name" value="Hexapeptide repeat proteins"/>
    <property type="match status" value="1"/>
</dbReference>
<gene>
    <name evidence="4" type="ORF">JCM14722_10170</name>
</gene>
<dbReference type="PANTHER" id="PTHR43511">
    <property type="match status" value="1"/>
</dbReference>
<dbReference type="PIRSF" id="PIRSF000806">
    <property type="entry name" value="UDPGP"/>
    <property type="match status" value="1"/>
</dbReference>
<dbReference type="InterPro" id="IPR016267">
    <property type="entry name" value="UDPGP_trans"/>
</dbReference>
<dbReference type="EMBL" id="AP026708">
    <property type="protein sequence ID" value="BDQ33475.1"/>
    <property type="molecule type" value="Genomic_DNA"/>
</dbReference>
<dbReference type="RefSeq" id="WP_264983530.1">
    <property type="nucleotide sequence ID" value="NZ_AP026708.1"/>
</dbReference>
<dbReference type="CDD" id="cd00897">
    <property type="entry name" value="UGPase_euk"/>
    <property type="match status" value="1"/>
</dbReference>
<sequence length="478" mass="53265">MTELNEKQMQDRDFHACFASFAQKMAKDGTPAIVINGFKDQMRRFFDGDRAFLGEGDITPVMDSEVPEMGDLRKYRAAGYAALARTAIIKLNGGLGTSMGLDGPKSFLPVREGRTFLDLILNQVRSMREEFDAPLPLVLMNSFWTDEPTRKRLQDEINGDPHVAMSFVQHRYPRIRRDNLAPLTMEGTPELEWNPPGHGDIYTSLLTTGTLRRLLLSGYRYVFVSNSDNLGAVFDASLLGYMAKKGIPFLMEVCRRTHQDRKGGHLMKRNGCLGLREVAQCAPEDMDQFQDVNKYSFFNTNSIWIDLKAVEEAFLKRRQFDLELIVNPKRAIPGDPDSPEVIQLETAMGSAISLFPGAQAVVVPRSRFSPVKTIGDLMLTMSDCFKVTDSSSVVCRTDWRKLPSVSLDPRVYSTVGNFFSRFPEGVPSMAGCRGLSVKGDVRFQGDVTLNGRVSIINNTGRQAVIPSGHNLTGDVALV</sequence>
<dbReference type="SUPFAM" id="SSF53448">
    <property type="entry name" value="Nucleotide-diphospho-sugar transferases"/>
    <property type="match status" value="1"/>
</dbReference>
<evidence type="ECO:0000256" key="3">
    <source>
        <dbReference type="ARBA" id="ARBA00022695"/>
    </source>
</evidence>
<reference evidence="4" key="1">
    <citation type="submission" date="2022-08" db="EMBL/GenBank/DDBJ databases">
        <title>Genome Sequence of the sulphate-reducing bacterium, Pseudodesulfovibrio portus JCM14722.</title>
        <authorList>
            <person name="Kondo R."/>
            <person name="Kataoka T."/>
        </authorList>
    </citation>
    <scope>NUCLEOTIDE SEQUENCE</scope>
    <source>
        <strain evidence="4">JCM 14722</strain>
    </source>
</reference>
<keyword evidence="2" id="KW-0808">Transferase</keyword>
<keyword evidence="5" id="KW-1185">Reference proteome</keyword>
<dbReference type="Gene3D" id="3.90.550.10">
    <property type="entry name" value="Spore Coat Polysaccharide Biosynthesis Protein SpsA, Chain A"/>
    <property type="match status" value="1"/>
</dbReference>
<name>A0ABN6RVF6_9BACT</name>
<keyword evidence="3 4" id="KW-0548">Nucleotidyltransferase</keyword>
<evidence type="ECO:0000256" key="1">
    <source>
        <dbReference type="ARBA" id="ARBA00010401"/>
    </source>
</evidence>
<dbReference type="Pfam" id="PF01704">
    <property type="entry name" value="UDPGP"/>
    <property type="match status" value="1"/>
</dbReference>
<organism evidence="4 5">
    <name type="scientific">Pseudodesulfovibrio portus</name>
    <dbReference type="NCBI Taxonomy" id="231439"/>
    <lineage>
        <taxon>Bacteria</taxon>
        <taxon>Pseudomonadati</taxon>
        <taxon>Thermodesulfobacteriota</taxon>
        <taxon>Desulfovibrionia</taxon>
        <taxon>Desulfovibrionales</taxon>
        <taxon>Desulfovibrionaceae</taxon>
    </lineage>
</organism>
<accession>A0ABN6RVF6</accession>
<evidence type="ECO:0000256" key="2">
    <source>
        <dbReference type="ARBA" id="ARBA00022679"/>
    </source>
</evidence>
<comment type="similarity">
    <text evidence="1">Belongs to the UDPGP type 1 family.</text>
</comment>
<evidence type="ECO:0000313" key="4">
    <source>
        <dbReference type="EMBL" id="BDQ33475.1"/>
    </source>
</evidence>
<dbReference type="InterPro" id="IPR002618">
    <property type="entry name" value="UDPGP_fam"/>
</dbReference>
<protein>
    <submittedName>
        <fullName evidence="4">UTP--glucose-1-phosphate uridylyltransferase</fullName>
    </submittedName>
</protein>